<proteinExistence type="predicted"/>
<dbReference type="InterPro" id="IPR001296">
    <property type="entry name" value="Glyco_trans_1"/>
</dbReference>
<gene>
    <name evidence="3" type="ORF">DFR57_1165</name>
</gene>
<organism evidence="3 4">
    <name type="scientific">Saliterribacillus persicus</name>
    <dbReference type="NCBI Taxonomy" id="930114"/>
    <lineage>
        <taxon>Bacteria</taxon>
        <taxon>Bacillati</taxon>
        <taxon>Bacillota</taxon>
        <taxon>Bacilli</taxon>
        <taxon>Bacillales</taxon>
        <taxon>Bacillaceae</taxon>
        <taxon>Saliterribacillus</taxon>
    </lineage>
</organism>
<dbReference type="PANTHER" id="PTHR45947:SF3">
    <property type="entry name" value="SULFOQUINOVOSYL TRANSFERASE SQD2"/>
    <property type="match status" value="1"/>
</dbReference>
<dbReference type="EMBL" id="QPJJ01000016">
    <property type="protein sequence ID" value="RCW63728.1"/>
    <property type="molecule type" value="Genomic_DNA"/>
</dbReference>
<name>A0A368X9Q2_9BACI</name>
<dbReference type="SUPFAM" id="SSF53756">
    <property type="entry name" value="UDP-Glycosyltransferase/glycogen phosphorylase"/>
    <property type="match status" value="1"/>
</dbReference>
<dbReference type="PANTHER" id="PTHR45947">
    <property type="entry name" value="SULFOQUINOVOSYL TRANSFERASE SQD2"/>
    <property type="match status" value="1"/>
</dbReference>
<comment type="caution">
    <text evidence="3">The sequence shown here is derived from an EMBL/GenBank/DDBJ whole genome shotgun (WGS) entry which is preliminary data.</text>
</comment>
<dbReference type="GO" id="GO:0016757">
    <property type="term" value="F:glycosyltransferase activity"/>
    <property type="evidence" value="ECO:0007669"/>
    <property type="project" value="InterPro"/>
</dbReference>
<dbReference type="Proteomes" id="UP000252585">
    <property type="component" value="Unassembled WGS sequence"/>
</dbReference>
<dbReference type="RefSeq" id="WP_114354100.1">
    <property type="nucleotide sequence ID" value="NZ_QPJJ01000016.1"/>
</dbReference>
<feature type="domain" description="Glycosyltransferase subfamily 4-like N-terminal" evidence="2">
    <location>
        <begin position="15"/>
        <end position="178"/>
    </location>
</feature>
<accession>A0A368X9Q2</accession>
<dbReference type="Pfam" id="PF13439">
    <property type="entry name" value="Glyco_transf_4"/>
    <property type="match status" value="1"/>
</dbReference>
<dbReference type="AlphaFoldDB" id="A0A368X9Q2"/>
<dbReference type="Gene3D" id="3.40.50.2000">
    <property type="entry name" value="Glycogen Phosphorylase B"/>
    <property type="match status" value="2"/>
</dbReference>
<evidence type="ECO:0000259" key="2">
    <source>
        <dbReference type="Pfam" id="PF13439"/>
    </source>
</evidence>
<feature type="domain" description="Glycosyl transferase family 1" evidence="1">
    <location>
        <begin position="197"/>
        <end position="344"/>
    </location>
</feature>
<dbReference type="InterPro" id="IPR050194">
    <property type="entry name" value="Glycosyltransferase_grp1"/>
</dbReference>
<dbReference type="CDD" id="cd03814">
    <property type="entry name" value="GT4-like"/>
    <property type="match status" value="1"/>
</dbReference>
<protein>
    <submittedName>
        <fullName evidence="3">Glycosyltransferase involved in cell wall biosynthesis</fullName>
    </submittedName>
</protein>
<dbReference type="InterPro" id="IPR028098">
    <property type="entry name" value="Glyco_trans_4-like_N"/>
</dbReference>
<evidence type="ECO:0000259" key="1">
    <source>
        <dbReference type="Pfam" id="PF00534"/>
    </source>
</evidence>
<dbReference type="OrthoDB" id="9802525at2"/>
<keyword evidence="4" id="KW-1185">Reference proteome</keyword>
<evidence type="ECO:0000313" key="4">
    <source>
        <dbReference type="Proteomes" id="UP000252585"/>
    </source>
</evidence>
<sequence>MKVAIITETFLPSTDGVVTRLLHAIDYLLSKDHEVLIIAPDLGVDRYKSANVEGIKARKLLFYRYKEFALPTKKVLTVLQDYQPDIVHVVNPAILGISGIYYTKKLKIPLLASYHTHVPKYFDYYRLSFLKPLCWQYFKMLHNPASLNLCTSQTVENELKEKKFYNVHLWNKGVDTERFHPKYHKNEMRNYLTNGESDKKLLLFVGRLAAEKEIETLLPVLNEKTDIRVAMIGDGPEREKLEKLFQPYPVKFTGFLHGEELANAYASADAFIFPSVTETLGLVILEAMAAGLPVIAAKSGPTIEQINDNINGLLYDQKNTADFIAKINLIEDENFHQTLKQNARIEAEKYSWKEASKQLEDFYYTVIEKN</sequence>
<keyword evidence="3" id="KW-0808">Transferase</keyword>
<reference evidence="3 4" key="1">
    <citation type="submission" date="2018-07" db="EMBL/GenBank/DDBJ databases">
        <title>Genomic Encyclopedia of Type Strains, Phase IV (KMG-IV): sequencing the most valuable type-strain genomes for metagenomic binning, comparative biology and taxonomic classification.</title>
        <authorList>
            <person name="Goeker M."/>
        </authorList>
    </citation>
    <scope>NUCLEOTIDE SEQUENCE [LARGE SCALE GENOMIC DNA]</scope>
    <source>
        <strain evidence="3 4">DSM 27696</strain>
    </source>
</reference>
<dbReference type="Pfam" id="PF00534">
    <property type="entry name" value="Glycos_transf_1"/>
    <property type="match status" value="1"/>
</dbReference>
<evidence type="ECO:0000313" key="3">
    <source>
        <dbReference type="EMBL" id="RCW63728.1"/>
    </source>
</evidence>